<dbReference type="EMBL" id="CACTIH010002339">
    <property type="protein sequence ID" value="CAA2976008.1"/>
    <property type="molecule type" value="Genomic_DNA"/>
</dbReference>
<reference evidence="1 2" key="1">
    <citation type="submission" date="2019-12" db="EMBL/GenBank/DDBJ databases">
        <authorList>
            <person name="Alioto T."/>
            <person name="Alioto T."/>
            <person name="Gomez Garrido J."/>
        </authorList>
    </citation>
    <scope>NUCLEOTIDE SEQUENCE [LARGE SCALE GENOMIC DNA]</scope>
</reference>
<comment type="caution">
    <text evidence="1">The sequence shown here is derived from an EMBL/GenBank/DDBJ whole genome shotgun (WGS) entry which is preliminary data.</text>
</comment>
<dbReference type="AlphaFoldDB" id="A0A8S0RA07"/>
<gene>
    <name evidence="1" type="ORF">OLEA9_A054667</name>
</gene>
<dbReference type="Proteomes" id="UP000594638">
    <property type="component" value="Unassembled WGS sequence"/>
</dbReference>
<protein>
    <submittedName>
        <fullName evidence="1">Uncharacterized protein</fullName>
    </submittedName>
</protein>
<name>A0A8S0RA07_OLEEU</name>
<proteinExistence type="predicted"/>
<organism evidence="1 2">
    <name type="scientific">Olea europaea subsp. europaea</name>
    <dbReference type="NCBI Taxonomy" id="158383"/>
    <lineage>
        <taxon>Eukaryota</taxon>
        <taxon>Viridiplantae</taxon>
        <taxon>Streptophyta</taxon>
        <taxon>Embryophyta</taxon>
        <taxon>Tracheophyta</taxon>
        <taxon>Spermatophyta</taxon>
        <taxon>Magnoliopsida</taxon>
        <taxon>eudicotyledons</taxon>
        <taxon>Gunneridae</taxon>
        <taxon>Pentapetalae</taxon>
        <taxon>asterids</taxon>
        <taxon>lamiids</taxon>
        <taxon>Lamiales</taxon>
        <taxon>Oleaceae</taxon>
        <taxon>Oleeae</taxon>
        <taxon>Olea</taxon>
    </lineage>
</organism>
<evidence type="ECO:0000313" key="2">
    <source>
        <dbReference type="Proteomes" id="UP000594638"/>
    </source>
</evidence>
<evidence type="ECO:0000313" key="1">
    <source>
        <dbReference type="EMBL" id="CAA2976008.1"/>
    </source>
</evidence>
<sequence length="168" mass="19050">MEAKNSISNDTHDTPIIQVDYASHCAPIDVFISSNKAENQNLQPKNLNFAFDWRDGPPSSIMMSALKNGVEFVDFAVEVAWAAYFGAIFQPISLDFRPVVGWVVKRKVRVSKWYVGLPAKLTERWLKMACKWRWRGVRCGKQGVIHCAWFNTAAKRLNAPASIFCLVE</sequence>
<keyword evidence="2" id="KW-1185">Reference proteome</keyword>
<dbReference type="Gramene" id="OE9A054667T1">
    <property type="protein sequence ID" value="OE9A054667C1"/>
    <property type="gene ID" value="OE9A054667"/>
</dbReference>
<accession>A0A8S0RA07</accession>